<comment type="function">
    <text evidence="5">Has a role in nuclear-cytoplasmic transport of proteins and mRNAs.</text>
</comment>
<dbReference type="InterPro" id="IPR045875">
    <property type="entry name" value="NTF2"/>
</dbReference>
<name>A0A6P9EDU6_JUGRE</name>
<dbReference type="GO" id="GO:0005737">
    <property type="term" value="C:cytoplasm"/>
    <property type="evidence" value="ECO:0007669"/>
    <property type="project" value="UniProtKB-SubCell"/>
</dbReference>
<organism evidence="7 8">
    <name type="scientific">Juglans regia</name>
    <name type="common">English walnut</name>
    <dbReference type="NCBI Taxonomy" id="51240"/>
    <lineage>
        <taxon>Eukaryota</taxon>
        <taxon>Viridiplantae</taxon>
        <taxon>Streptophyta</taxon>
        <taxon>Embryophyta</taxon>
        <taxon>Tracheophyta</taxon>
        <taxon>Spermatophyta</taxon>
        <taxon>Magnoliopsida</taxon>
        <taxon>eudicotyledons</taxon>
        <taxon>Gunneridae</taxon>
        <taxon>Pentapetalae</taxon>
        <taxon>rosids</taxon>
        <taxon>fabids</taxon>
        <taxon>Fagales</taxon>
        <taxon>Juglandaceae</taxon>
        <taxon>Juglans</taxon>
    </lineage>
</organism>
<evidence type="ECO:0000256" key="3">
    <source>
        <dbReference type="ARBA" id="ARBA00058161"/>
    </source>
</evidence>
<comment type="subunit">
    <text evidence="4">Interacts with RAN1.</text>
</comment>
<dbReference type="AlphaFoldDB" id="A0A6P9EDU6"/>
<keyword evidence="5" id="KW-0653">Protein transport</keyword>
<protein>
    <recommendedName>
        <fullName evidence="5">NTF2-related export protein</fullName>
    </recommendedName>
</protein>
<dbReference type="FunFam" id="3.10.450.50:FF:000005">
    <property type="entry name" value="Nuclear transport factor 2"/>
    <property type="match status" value="1"/>
</dbReference>
<evidence type="ECO:0000256" key="2">
    <source>
        <dbReference type="ARBA" id="ARBA00022490"/>
    </source>
</evidence>
<keyword evidence="5" id="KW-0813">Transport</keyword>
<comment type="function">
    <text evidence="3">Facilitates protein transport into the nucleus. Interacts with various nucleoporins and with Ran-GDP. Could be part of a multicomponent system of cytosolic factors that assemble at the pore complex during nuclear import.</text>
</comment>
<evidence type="ECO:0000256" key="1">
    <source>
        <dbReference type="ARBA" id="ARBA00004259"/>
    </source>
</evidence>
<dbReference type="InterPro" id="IPR002075">
    <property type="entry name" value="NTF2_dom"/>
</dbReference>
<dbReference type="Gene3D" id="3.10.450.50">
    <property type="match status" value="1"/>
</dbReference>
<dbReference type="GO" id="GO:0006606">
    <property type="term" value="P:protein import into nucleus"/>
    <property type="evidence" value="ECO:0007669"/>
    <property type="project" value="UniProtKB-ARBA"/>
</dbReference>
<dbReference type="GO" id="GO:0006913">
    <property type="term" value="P:nucleocytoplasmic transport"/>
    <property type="evidence" value="ECO:0000318"/>
    <property type="project" value="GO_Central"/>
</dbReference>
<dbReference type="Pfam" id="PF02136">
    <property type="entry name" value="NTF2"/>
    <property type="match status" value="1"/>
</dbReference>
<dbReference type="SUPFAM" id="SSF54427">
    <property type="entry name" value="NTF2-like"/>
    <property type="match status" value="1"/>
</dbReference>
<evidence type="ECO:0000256" key="5">
    <source>
        <dbReference type="RuleBase" id="RU369002"/>
    </source>
</evidence>
<evidence type="ECO:0000256" key="4">
    <source>
        <dbReference type="ARBA" id="ARBA00062736"/>
    </source>
</evidence>
<dbReference type="PROSITE" id="PS50177">
    <property type="entry name" value="NTF2_DOMAIN"/>
    <property type="match status" value="1"/>
</dbReference>
<dbReference type="RefSeq" id="XP_035542443.1">
    <property type="nucleotide sequence ID" value="XM_035686550.1"/>
</dbReference>
<dbReference type="OrthoDB" id="6507044at2759"/>
<dbReference type="GeneID" id="108980547"/>
<evidence type="ECO:0000259" key="6">
    <source>
        <dbReference type="PROSITE" id="PS50177"/>
    </source>
</evidence>
<dbReference type="Proteomes" id="UP000235220">
    <property type="component" value="Chromosome 16"/>
</dbReference>
<sequence>MDPDQLAKAFVEHYYSTFDANRAGLVSLYQDESMLTFEGQKTQGSQNIVAKLTSLPFQQCQHGITTVDCQPSGPAGGMLVFVSGNLQLAGEQHALKFSQGLVALLGESRALFSTFVVQIFLNSSTFLLLQVNHYQRRPRFFAFVIF</sequence>
<gene>
    <name evidence="8" type="primary">LOC108980547</name>
</gene>
<keyword evidence="2 5" id="KW-0963">Cytoplasm</keyword>
<keyword evidence="7" id="KW-1185">Reference proteome</keyword>
<dbReference type="GO" id="GO:0044613">
    <property type="term" value="C:nuclear pore central transport channel"/>
    <property type="evidence" value="ECO:0000318"/>
    <property type="project" value="GO_Central"/>
</dbReference>
<reference evidence="8" key="1">
    <citation type="submission" date="2025-08" db="UniProtKB">
        <authorList>
            <consortium name="RefSeq"/>
        </authorList>
    </citation>
    <scope>IDENTIFICATION</scope>
    <source>
        <tissue evidence="8">Leaves</tissue>
    </source>
</reference>
<accession>A0A6P9EDU6</accession>
<dbReference type="GO" id="GO:0051028">
    <property type="term" value="P:mRNA transport"/>
    <property type="evidence" value="ECO:0007669"/>
    <property type="project" value="UniProtKB-UniRule"/>
</dbReference>
<dbReference type="CDD" id="cd00780">
    <property type="entry name" value="NTF2"/>
    <property type="match status" value="1"/>
</dbReference>
<dbReference type="InParanoid" id="A0A6P9EDU6"/>
<comment type="subcellular location">
    <subcellularLocation>
        <location evidence="5">Cytoplasm</location>
    </subcellularLocation>
    <subcellularLocation>
        <location evidence="5">Nucleus</location>
    </subcellularLocation>
    <subcellularLocation>
        <location evidence="1">Nucleus envelope</location>
    </subcellularLocation>
</comment>
<dbReference type="PANTHER" id="PTHR12612">
    <property type="entry name" value="NUCLEAR TRANSPORT FACTOR 2"/>
    <property type="match status" value="1"/>
</dbReference>
<dbReference type="InterPro" id="IPR032710">
    <property type="entry name" value="NTF2-like_dom_sf"/>
</dbReference>
<dbReference type="InterPro" id="IPR018222">
    <property type="entry name" value="Nuclear_transport_factor_2_euk"/>
</dbReference>
<feature type="domain" description="NTF2" evidence="6">
    <location>
        <begin position="6"/>
        <end position="112"/>
    </location>
</feature>
<keyword evidence="5" id="KW-0539">Nucleus</keyword>
<proteinExistence type="predicted"/>
<evidence type="ECO:0000313" key="8">
    <source>
        <dbReference type="RefSeq" id="XP_035542443.1"/>
    </source>
</evidence>
<evidence type="ECO:0000313" key="7">
    <source>
        <dbReference type="Proteomes" id="UP000235220"/>
    </source>
</evidence>